<reference evidence="1 2" key="1">
    <citation type="submission" date="2019-06" db="EMBL/GenBank/DDBJ databases">
        <authorList>
            <person name="Livingstone P."/>
            <person name="Whitworth D."/>
        </authorList>
    </citation>
    <scope>NUCLEOTIDE SEQUENCE [LARGE SCALE GENOMIC DNA]</scope>
    <source>
        <strain evidence="1 2">AM401</strain>
    </source>
</reference>
<evidence type="ECO:0000313" key="1">
    <source>
        <dbReference type="EMBL" id="TQF11998.1"/>
    </source>
</evidence>
<sequence length="90" mass="9862">MSTTITSDNLQRITFTDMREAAEIALKEGRPVEFHSRSTETGAPCHTLVVDNSEAGQCQGGNTAWGDWEPKTQTLKIDGERVDLNGKPVD</sequence>
<dbReference type="EMBL" id="VIFM01000159">
    <property type="protein sequence ID" value="TQF11998.1"/>
    <property type="molecule type" value="Genomic_DNA"/>
</dbReference>
<dbReference type="Proteomes" id="UP000315369">
    <property type="component" value="Unassembled WGS sequence"/>
</dbReference>
<dbReference type="RefSeq" id="WP_141646241.1">
    <property type="nucleotide sequence ID" value="NZ_VIFM01000159.1"/>
</dbReference>
<dbReference type="AlphaFoldDB" id="A0A540WSJ5"/>
<gene>
    <name evidence="1" type="ORF">FJV41_31215</name>
</gene>
<accession>A0A540WSJ5</accession>
<organism evidence="1 2">
    <name type="scientific">Myxococcus llanfairpwllgwyngyllgogerychwyrndrobwllllantysiliogogogochensis</name>
    <dbReference type="NCBI Taxonomy" id="2590453"/>
    <lineage>
        <taxon>Bacteria</taxon>
        <taxon>Pseudomonadati</taxon>
        <taxon>Myxococcota</taxon>
        <taxon>Myxococcia</taxon>
        <taxon>Myxococcales</taxon>
        <taxon>Cystobacterineae</taxon>
        <taxon>Myxococcaceae</taxon>
        <taxon>Myxococcus</taxon>
    </lineage>
</organism>
<comment type="caution">
    <text evidence="1">The sequence shown here is derived from an EMBL/GenBank/DDBJ whole genome shotgun (WGS) entry which is preliminary data.</text>
</comment>
<evidence type="ECO:0000313" key="2">
    <source>
        <dbReference type="Proteomes" id="UP000315369"/>
    </source>
</evidence>
<name>A0A540WSJ5_9BACT</name>
<protein>
    <submittedName>
        <fullName evidence="1">Uncharacterized protein</fullName>
    </submittedName>
</protein>
<proteinExistence type="predicted"/>
<keyword evidence="2" id="KW-1185">Reference proteome</keyword>